<name>A0A450Y2D7_9GAMM</name>
<reference evidence="1" key="1">
    <citation type="submission" date="2019-02" db="EMBL/GenBank/DDBJ databases">
        <authorList>
            <person name="Gruber-Vodicka R. H."/>
            <person name="Seah K. B. B."/>
        </authorList>
    </citation>
    <scope>NUCLEOTIDE SEQUENCE</scope>
    <source>
        <strain evidence="1">BECK_BZ199</strain>
    </source>
</reference>
<dbReference type="EMBL" id="CAADFQ010000137">
    <property type="protein sequence ID" value="VFK35684.1"/>
    <property type="molecule type" value="Genomic_DNA"/>
</dbReference>
<evidence type="ECO:0000313" key="1">
    <source>
        <dbReference type="EMBL" id="VFK35684.1"/>
    </source>
</evidence>
<protein>
    <submittedName>
        <fullName evidence="1">Uncharacterized protein</fullName>
    </submittedName>
</protein>
<gene>
    <name evidence="1" type="ORF">BECKMB1821I_GA0114274_11373</name>
</gene>
<sequence>MKNGELFNYLETLFVYKCCRSLIGLHNHMNKILLLPNLYKIPDVFQLFLLVQKTTFHLHDQ</sequence>
<accession>A0A450Y2D7</accession>
<dbReference type="AlphaFoldDB" id="A0A450Y2D7"/>
<proteinExistence type="predicted"/>
<organism evidence="1">
    <name type="scientific">Candidatus Kentrum sp. MB</name>
    <dbReference type="NCBI Taxonomy" id="2138164"/>
    <lineage>
        <taxon>Bacteria</taxon>
        <taxon>Pseudomonadati</taxon>
        <taxon>Pseudomonadota</taxon>
        <taxon>Gammaproteobacteria</taxon>
        <taxon>Candidatus Kentrum</taxon>
    </lineage>
</organism>